<evidence type="ECO:0000313" key="1">
    <source>
        <dbReference type="EMBL" id="CAI2382551.1"/>
    </source>
</evidence>
<comment type="caution">
    <text evidence="1">The sequence shown here is derived from an EMBL/GenBank/DDBJ whole genome shotgun (WGS) entry which is preliminary data.</text>
</comment>
<protein>
    <submittedName>
        <fullName evidence="1">Uncharacterized protein</fullName>
    </submittedName>
</protein>
<gene>
    <name evidence="1" type="ORF">ECRASSUSDP1_LOCUS24028</name>
</gene>
<name>A0AAD2D7N1_EUPCR</name>
<dbReference type="Proteomes" id="UP001295684">
    <property type="component" value="Unassembled WGS sequence"/>
</dbReference>
<evidence type="ECO:0000313" key="2">
    <source>
        <dbReference type="Proteomes" id="UP001295684"/>
    </source>
</evidence>
<organism evidence="1 2">
    <name type="scientific">Euplotes crassus</name>
    <dbReference type="NCBI Taxonomy" id="5936"/>
    <lineage>
        <taxon>Eukaryota</taxon>
        <taxon>Sar</taxon>
        <taxon>Alveolata</taxon>
        <taxon>Ciliophora</taxon>
        <taxon>Intramacronucleata</taxon>
        <taxon>Spirotrichea</taxon>
        <taxon>Hypotrichia</taxon>
        <taxon>Euplotida</taxon>
        <taxon>Euplotidae</taxon>
        <taxon>Moneuplotes</taxon>
    </lineage>
</organism>
<dbReference type="EMBL" id="CAMPGE010024737">
    <property type="protein sequence ID" value="CAI2382551.1"/>
    <property type="molecule type" value="Genomic_DNA"/>
</dbReference>
<dbReference type="AlphaFoldDB" id="A0AAD2D7N1"/>
<keyword evidence="2" id="KW-1185">Reference proteome</keyword>
<reference evidence="1" key="1">
    <citation type="submission" date="2023-07" db="EMBL/GenBank/DDBJ databases">
        <authorList>
            <consortium name="AG Swart"/>
            <person name="Singh M."/>
            <person name="Singh A."/>
            <person name="Seah K."/>
            <person name="Emmerich C."/>
        </authorList>
    </citation>
    <scope>NUCLEOTIDE SEQUENCE</scope>
    <source>
        <strain evidence="1">DP1</strain>
    </source>
</reference>
<sequence>MLTSHSFLNSNNHMIHLESSNLGFNNFKKTAMHILHDFSYPLKSAKLVYLLYTLHSSNISMIFRPAGIK</sequence>
<proteinExistence type="predicted"/>
<accession>A0AAD2D7N1</accession>